<keyword evidence="2" id="KW-1185">Reference proteome</keyword>
<evidence type="ECO:0000313" key="2">
    <source>
        <dbReference type="Proteomes" id="UP001365128"/>
    </source>
</evidence>
<dbReference type="Proteomes" id="UP001365128">
    <property type="component" value="Unassembled WGS sequence"/>
</dbReference>
<gene>
    <name evidence="1" type="ORF">IWX46DRAFT_241747</name>
</gene>
<protein>
    <submittedName>
        <fullName evidence="1">Uncharacterized protein</fullName>
    </submittedName>
</protein>
<accession>A0ABR1LTG0</accession>
<organism evidence="1 2">
    <name type="scientific">Phyllosticta citricarpa</name>
    <dbReference type="NCBI Taxonomy" id="55181"/>
    <lineage>
        <taxon>Eukaryota</taxon>
        <taxon>Fungi</taxon>
        <taxon>Dikarya</taxon>
        <taxon>Ascomycota</taxon>
        <taxon>Pezizomycotina</taxon>
        <taxon>Dothideomycetes</taxon>
        <taxon>Dothideomycetes incertae sedis</taxon>
        <taxon>Botryosphaeriales</taxon>
        <taxon>Phyllostictaceae</taxon>
        <taxon>Phyllosticta</taxon>
    </lineage>
</organism>
<proteinExistence type="predicted"/>
<evidence type="ECO:0000313" key="1">
    <source>
        <dbReference type="EMBL" id="KAK7537826.1"/>
    </source>
</evidence>
<comment type="caution">
    <text evidence="1">The sequence shown here is derived from an EMBL/GenBank/DDBJ whole genome shotgun (WGS) entry which is preliminary data.</text>
</comment>
<reference evidence="1 2" key="1">
    <citation type="submission" date="2024-04" db="EMBL/GenBank/DDBJ databases">
        <title>Phyllosticta paracitricarpa is synonymous to the EU quarantine fungus P. citricarpa based on phylogenomic analyses.</title>
        <authorList>
            <consortium name="Lawrence Berkeley National Laboratory"/>
            <person name="Van Ingen-Buijs V.A."/>
            <person name="Van Westerhoven A.C."/>
            <person name="Haridas S."/>
            <person name="Skiadas P."/>
            <person name="Martin F."/>
            <person name="Groenewald J.Z."/>
            <person name="Crous P.W."/>
            <person name="Seidl M.F."/>
        </authorList>
    </citation>
    <scope>NUCLEOTIDE SEQUENCE [LARGE SCALE GENOMIC DNA]</scope>
    <source>
        <strain evidence="1 2">CBS 122670</strain>
    </source>
</reference>
<name>A0ABR1LTG0_9PEZI</name>
<dbReference type="EMBL" id="JBBPDW010000032">
    <property type="protein sequence ID" value="KAK7537826.1"/>
    <property type="molecule type" value="Genomic_DNA"/>
</dbReference>
<sequence length="209" mass="23244">MLLATVHEAFLFPDAALQPSDLSMPLGMKLPRWRPIAAGHGRPCHLRQLVRSSRVPMAQTGRGGKSQHANCRHQISLTRFPIYTNHKYLGAVLLGVRHEAAAHAPSIVDATDVGARLLAGRWENQPVLYGPNIYCISALSDFLFFFFFSPSRPCCWDLDILRRIVFHRVGSLSHAFTASPVGASGWLQFEARPMPMCCRAQGTLGYCSW</sequence>